<dbReference type="EMBL" id="VMGH01000081">
    <property type="protein sequence ID" value="TSC90514.1"/>
    <property type="molecule type" value="Genomic_DNA"/>
</dbReference>
<comment type="caution">
    <text evidence="1">The sequence shown here is derived from an EMBL/GenBank/DDBJ whole genome shotgun (WGS) entry which is preliminary data.</text>
</comment>
<evidence type="ECO:0000313" key="2">
    <source>
        <dbReference type="Proteomes" id="UP000318296"/>
    </source>
</evidence>
<proteinExistence type="predicted"/>
<accession>A0A554LC86</accession>
<protein>
    <submittedName>
        <fullName evidence="1">Uncharacterized protein</fullName>
    </submittedName>
</protein>
<evidence type="ECO:0000313" key="1">
    <source>
        <dbReference type="EMBL" id="TSC90514.1"/>
    </source>
</evidence>
<name>A0A554LC86_9BACT</name>
<sequence length="182" mass="19953">MLNDSEARLISIYLVPTLPPGSCRRTILTSKSRSSMWCDFGLPSLHRTGFTAPFCHQSGEGLLKPYVSPLLRLKRRSGLVSVALSLGSPPVAVSDCPALRCSDFPLRRYVGADIFTTQGNDIILNTSCFVKLIEKSCCLGYNFNVLGRGVMATRQNLDLKTLGSIPSAPATKIYPPTRWVLF</sequence>
<dbReference type="Proteomes" id="UP000318296">
    <property type="component" value="Unassembled WGS sequence"/>
</dbReference>
<reference evidence="1 2" key="1">
    <citation type="submission" date="2017-07" db="EMBL/GenBank/DDBJ databases">
        <title>Mechanisms for carbon and nitrogen cycling indicate functional differentiation within the Candidate Phyla Radiation.</title>
        <authorList>
            <person name="Danczak R.E."/>
            <person name="Johnston M.D."/>
            <person name="Kenah C."/>
            <person name="Slattery M."/>
            <person name="Wrighton K.C."/>
            <person name="Wilkins M.J."/>
        </authorList>
    </citation>
    <scope>NUCLEOTIDE SEQUENCE [LARGE SCALE GENOMIC DNA]</scope>
    <source>
        <strain evidence="1">Licking1014_96</strain>
    </source>
</reference>
<dbReference type="AlphaFoldDB" id="A0A554LC86"/>
<gene>
    <name evidence="1" type="ORF">CEN92_464</name>
</gene>
<dbReference type="AntiFam" id="ANF00044">
    <property type="entry name" value="Antisense to RNaseP"/>
</dbReference>
<organism evidence="1 2">
    <name type="scientific">Candidatus Berkelbacteria bacterium Licking1014_96</name>
    <dbReference type="NCBI Taxonomy" id="2017149"/>
    <lineage>
        <taxon>Bacteria</taxon>
        <taxon>Candidatus Berkelbacteria</taxon>
    </lineage>
</organism>